<accession>A0ABS8CKP2</accession>
<dbReference type="Proteomes" id="UP001198571">
    <property type="component" value="Unassembled WGS sequence"/>
</dbReference>
<dbReference type="InterPro" id="IPR027266">
    <property type="entry name" value="TrmE/GcvT-like"/>
</dbReference>
<evidence type="ECO:0000313" key="2">
    <source>
        <dbReference type="Proteomes" id="UP001198571"/>
    </source>
</evidence>
<protein>
    <submittedName>
        <fullName evidence="1">Sarcosine oxidase subunit gamma</fullName>
    </submittedName>
</protein>
<dbReference type="Gene3D" id="3.30.70.1520">
    <property type="entry name" value="Heterotetrameric sarcosine oxidase"/>
    <property type="match status" value="1"/>
</dbReference>
<name>A0ABS8CKP2_9RHOB</name>
<dbReference type="EMBL" id="JACDXX010000006">
    <property type="protein sequence ID" value="MCB5409962.1"/>
    <property type="molecule type" value="Genomic_DNA"/>
</dbReference>
<dbReference type="InterPro" id="IPR007375">
    <property type="entry name" value="SoxG"/>
</dbReference>
<gene>
    <name evidence="1" type="ORF">H0485_08110</name>
</gene>
<sequence>MIRKGRSKMSEAESLPVQLRRLDPPAMISLRAKPGTPGLAEAILAASGCALPAARSLTRSGEALCGWMSADEYLLVLPAAAGAAALQALQQGLQGQHYLAVDVSDARVCFALEGAGAGDVLRRLTPADLSALGPDELRRSRLSQVAAAFWQTGGGSYRLVAFRSVGDYVEALLSGAVTSARASGAL</sequence>
<reference evidence="1 2" key="1">
    <citation type="submission" date="2020-07" db="EMBL/GenBank/DDBJ databases">
        <title>Pseudogemmobacter sp. nov., isolated from poultry manure in Taiwan.</title>
        <authorList>
            <person name="Lin S.-Y."/>
            <person name="Tang Y.-S."/>
            <person name="Young C.-C."/>
        </authorList>
    </citation>
    <scope>NUCLEOTIDE SEQUENCE [LARGE SCALE GENOMIC DNA]</scope>
    <source>
        <strain evidence="1 2">CC-YST710</strain>
    </source>
</reference>
<dbReference type="Pfam" id="PF04268">
    <property type="entry name" value="SoxG"/>
    <property type="match status" value="1"/>
</dbReference>
<organism evidence="1 2">
    <name type="scientific">Pseudogemmobacter faecipullorum</name>
    <dbReference type="NCBI Taxonomy" id="2755041"/>
    <lineage>
        <taxon>Bacteria</taxon>
        <taxon>Pseudomonadati</taxon>
        <taxon>Pseudomonadota</taxon>
        <taxon>Alphaproteobacteria</taxon>
        <taxon>Rhodobacterales</taxon>
        <taxon>Paracoccaceae</taxon>
        <taxon>Pseudogemmobacter</taxon>
    </lineage>
</organism>
<proteinExistence type="predicted"/>
<dbReference type="Gene3D" id="3.30.1360.120">
    <property type="entry name" value="Probable tRNA modification gtpase trme, domain 1"/>
    <property type="match status" value="1"/>
</dbReference>
<evidence type="ECO:0000313" key="1">
    <source>
        <dbReference type="EMBL" id="MCB5409962.1"/>
    </source>
</evidence>
<dbReference type="SUPFAM" id="SSF103025">
    <property type="entry name" value="Folate-binding domain"/>
    <property type="match status" value="1"/>
</dbReference>
<comment type="caution">
    <text evidence="1">The sequence shown here is derived from an EMBL/GenBank/DDBJ whole genome shotgun (WGS) entry which is preliminary data.</text>
</comment>
<keyword evidence="2" id="KW-1185">Reference proteome</keyword>